<organism evidence="1 2">
    <name type="scientific">Bifidobacterium moukalabense DSM 27321</name>
    <dbReference type="NCBI Taxonomy" id="1435051"/>
    <lineage>
        <taxon>Bacteria</taxon>
        <taxon>Bacillati</taxon>
        <taxon>Actinomycetota</taxon>
        <taxon>Actinomycetes</taxon>
        <taxon>Bifidobacteriales</taxon>
        <taxon>Bifidobacteriaceae</taxon>
        <taxon>Bifidobacterium</taxon>
    </lineage>
</organism>
<dbReference type="EMBL" id="AZMV01000001">
    <property type="protein sequence ID" value="ETY72255.1"/>
    <property type="molecule type" value="Genomic_DNA"/>
</dbReference>
<reference evidence="1 2" key="1">
    <citation type="journal article" date="2014" name="Genome Announc.">
        <title>The Genome Sequence of Bifidobacterium moukalabense DSM 27321 Highlights the Close Phylogenetic Relatedness with the Bifidobacterium dentium Taxon.</title>
        <authorList>
            <person name="Lugli G.A."/>
            <person name="Duranti S."/>
            <person name="Milani C."/>
            <person name="Turroni F."/>
            <person name="Viappiani A."/>
            <person name="Mangifesta M."/>
            <person name="van Sinderen D."/>
            <person name="Ventura M."/>
        </authorList>
    </citation>
    <scope>NUCLEOTIDE SEQUENCE [LARGE SCALE GENOMIC DNA]</scope>
    <source>
        <strain evidence="1 2">DSM 27321</strain>
    </source>
</reference>
<name>W4NC63_9BIFI</name>
<gene>
    <name evidence="1" type="ORF">BMOU_0269</name>
</gene>
<dbReference type="AlphaFoldDB" id="W4NC63"/>
<protein>
    <submittedName>
        <fullName evidence="1">Uncharacterized protein</fullName>
    </submittedName>
</protein>
<sequence length="64" mass="7310">MSMKTMMESMRRGVAAGTRIAVTRRVEYRSPIQVKSAAELQTAAWNRVGRTLHKSMEREKASNR</sequence>
<dbReference type="Proteomes" id="UP000019155">
    <property type="component" value="Unassembled WGS sequence"/>
</dbReference>
<proteinExistence type="predicted"/>
<comment type="caution">
    <text evidence="1">The sequence shown here is derived from an EMBL/GenBank/DDBJ whole genome shotgun (WGS) entry which is preliminary data.</text>
</comment>
<accession>W4NC63</accession>
<dbReference type="STRING" id="1435051.BMOU_0269"/>
<evidence type="ECO:0000313" key="1">
    <source>
        <dbReference type="EMBL" id="ETY72255.1"/>
    </source>
</evidence>
<evidence type="ECO:0000313" key="2">
    <source>
        <dbReference type="Proteomes" id="UP000019155"/>
    </source>
</evidence>
<keyword evidence="2" id="KW-1185">Reference proteome</keyword>